<name>A0AAW0DB97_9AGAR</name>
<dbReference type="SMART" id="SM00262">
    <property type="entry name" value="GEL"/>
    <property type="match status" value="3"/>
</dbReference>
<dbReference type="GO" id="GO:0004497">
    <property type="term" value="F:monooxygenase activity"/>
    <property type="evidence" value="ECO:0007669"/>
    <property type="project" value="UniProtKB-KW"/>
</dbReference>
<evidence type="ECO:0000256" key="7">
    <source>
        <dbReference type="ARBA" id="ARBA00022827"/>
    </source>
</evidence>
<dbReference type="InterPro" id="IPR050775">
    <property type="entry name" value="FAD-binding_Monooxygenases"/>
</dbReference>
<dbReference type="SUPFAM" id="SSF51905">
    <property type="entry name" value="FAD/NAD(P)-binding domain"/>
    <property type="match status" value="3"/>
</dbReference>
<keyword evidence="13" id="KW-0503">Monooxygenase</keyword>
<dbReference type="InterPro" id="IPR007123">
    <property type="entry name" value="Gelsolin-like_dom"/>
</dbReference>
<comment type="similarity">
    <text evidence="2">Belongs to the villin/gelsolin family.</text>
</comment>
<evidence type="ECO:0000256" key="10">
    <source>
        <dbReference type="ARBA" id="ARBA00023203"/>
    </source>
</evidence>
<keyword evidence="9" id="KW-0560">Oxidoreductase</keyword>
<dbReference type="EMBL" id="JAWWNJ010000009">
    <property type="protein sequence ID" value="KAK7048662.1"/>
    <property type="molecule type" value="Genomic_DNA"/>
</dbReference>
<dbReference type="GO" id="GO:0051015">
    <property type="term" value="F:actin filament binding"/>
    <property type="evidence" value="ECO:0007669"/>
    <property type="project" value="InterPro"/>
</dbReference>
<dbReference type="PANTHER" id="PTHR43098:SF2">
    <property type="entry name" value="FAD-BINDING MONOOXYGENASE AUSB-RELATED"/>
    <property type="match status" value="1"/>
</dbReference>
<dbReference type="PRINTS" id="PR00597">
    <property type="entry name" value="GELSOLIN"/>
</dbReference>
<dbReference type="GO" id="GO:0051693">
    <property type="term" value="P:actin filament capping"/>
    <property type="evidence" value="ECO:0007669"/>
    <property type="project" value="UniProtKB-KW"/>
</dbReference>
<evidence type="ECO:0000256" key="9">
    <source>
        <dbReference type="ARBA" id="ARBA00023002"/>
    </source>
</evidence>
<keyword evidence="8" id="KW-0521">NADP</keyword>
<sequence length="1002" mass="111351">MAHLTKPTVYNIEDSNIALLGSDASLSIDIGLEKHVREAAGDKEPAWDNAGTETGLQIWRIEQFKVVEWPKDRQGSFYNGDSYIVLNTYKTSPDAESFSYDLHFWLGEETSQDEAGTAAYKTVELDDHLHGVPIQYREVQGYESPRFLSYFPRFTVLRGGVATGFHHVTEVPPLDLHKLYLIKLFKHGTKDNLVVREVPAVAERIVEGDVYVLDKGVHVWQFNTKTSSPKEKFKGAEFSQSVVEPRQGHCDVQVFDAGASGAGTFLAEFGDGVTVSPARPSSASDAAPRLFRLSDASGGVSFSHVDSVSRSALDSADAFLLDDASDAAYPAIYVWIGKDASLTEKRLAPQYAQRYLYEQQADGHHRAATSIVKMREGHESEAYIEERNKRVRPDGIKQFLRPADTAEFKYLDDDPWVDHDAFNRATPAIAEGDDVKFLVVGAGFGGLSFAVHLIEAGFSAADIRIVDVAGGFGGTWYWNRYPGLMCDVESYIYMPLLEQTGYMPKHRYAYGPELRAHTERIAEQWKLSDKTLFRTQCRSSQWDADAKRWNVQLAENRGPKEPKKEIKLKAQYMFIASGTLNTPQIPRLPGFDKFKGEHFHTSRWNYDITGGTDVQWSLDKLKDKRVGILGTGATAVQVVPELAKWAKHLYVFQRTPSSVDVRGQRPTDPDEWKKITSTKGWQRARSNNFNSWLVNAPIGEDLVDDGWTHSRAYFGLIGGPGIVSPDKIQDHVAMLHANDLERAERIRARTSEVVKDPATADKLKHWYPTWCKRPTFHDDYLPSFNLPNVTLVDTDGKGVDSMTEDAVIVAGTPYPIDVLVLSTGYSISTGGSIGSPGQRAGVKVIGRDGLDMDELWVREGAETLHGVASHGFPNLFFPGPLQTGVTSNFTFTLTLLTSHVAKMLAEAERRVGSSNLVTVEVTKAAQDEWGLEILKRAAWFSAVPGCTPSYINREAAKITDVKDQMKAARGATWGEGIVNFTEVLNAWENEGELRGIDIQANL</sequence>
<dbReference type="Proteomes" id="UP001362999">
    <property type="component" value="Unassembled WGS sequence"/>
</dbReference>
<evidence type="ECO:0000313" key="14">
    <source>
        <dbReference type="Proteomes" id="UP001362999"/>
    </source>
</evidence>
<feature type="domain" description="Gelsolin-like" evidence="11">
    <location>
        <begin position="307"/>
        <end position="381"/>
    </location>
</feature>
<dbReference type="SUPFAM" id="SSF55753">
    <property type="entry name" value="Actin depolymerizing proteins"/>
    <property type="match status" value="3"/>
</dbReference>
<evidence type="ECO:0000313" key="13">
    <source>
        <dbReference type="EMBL" id="KAK7048662.1"/>
    </source>
</evidence>
<keyword evidence="4" id="KW-0117">Actin capping</keyword>
<comment type="cofactor">
    <cofactor evidence="1">
        <name>FAD</name>
        <dbReference type="ChEBI" id="CHEBI:57692"/>
    </cofactor>
</comment>
<dbReference type="AlphaFoldDB" id="A0AAW0DB97"/>
<feature type="domain" description="Gelsolin-like" evidence="11">
    <location>
        <begin position="74"/>
        <end position="148"/>
    </location>
</feature>
<evidence type="ECO:0000256" key="3">
    <source>
        <dbReference type="ARBA" id="ARBA00010139"/>
    </source>
</evidence>
<dbReference type="Pfam" id="PF07992">
    <property type="entry name" value="Pyr_redox_2"/>
    <property type="match status" value="1"/>
</dbReference>
<comment type="similarity">
    <text evidence="3">Belongs to the FAD-binding monooxygenase family.</text>
</comment>
<dbReference type="InterPro" id="IPR007122">
    <property type="entry name" value="Villin/Gelsolin"/>
</dbReference>
<comment type="caution">
    <text evidence="13">The sequence shown here is derived from an EMBL/GenBank/DDBJ whole genome shotgun (WGS) entry which is preliminary data.</text>
</comment>
<evidence type="ECO:0000256" key="8">
    <source>
        <dbReference type="ARBA" id="ARBA00022857"/>
    </source>
</evidence>
<dbReference type="Gene3D" id="3.40.20.10">
    <property type="entry name" value="Severin"/>
    <property type="match status" value="3"/>
</dbReference>
<evidence type="ECO:0000256" key="1">
    <source>
        <dbReference type="ARBA" id="ARBA00001974"/>
    </source>
</evidence>
<dbReference type="Pfam" id="PF00626">
    <property type="entry name" value="Gelsolin"/>
    <property type="match status" value="2"/>
</dbReference>
<reference evidence="13 14" key="1">
    <citation type="journal article" date="2024" name="J Genomics">
        <title>Draft genome sequencing and assembly of Favolaschia claudopus CIRM-BRFM 2984 isolated from oak limbs.</title>
        <authorList>
            <person name="Navarro D."/>
            <person name="Drula E."/>
            <person name="Chaduli D."/>
            <person name="Cazenave R."/>
            <person name="Ahrendt S."/>
            <person name="Wang J."/>
            <person name="Lipzen A."/>
            <person name="Daum C."/>
            <person name="Barry K."/>
            <person name="Grigoriev I.V."/>
            <person name="Favel A."/>
            <person name="Rosso M.N."/>
            <person name="Martin F."/>
        </authorList>
    </citation>
    <scope>NUCLEOTIDE SEQUENCE [LARGE SCALE GENOMIC DNA]</scope>
    <source>
        <strain evidence="13 14">CIRM-BRFM 2984</strain>
    </source>
</reference>
<accession>A0AAW0DB97</accession>
<keyword evidence="6" id="KW-0677">Repeat</keyword>
<keyword evidence="7" id="KW-0274">FAD</keyword>
<evidence type="ECO:0000256" key="2">
    <source>
        <dbReference type="ARBA" id="ARBA00008418"/>
    </source>
</evidence>
<feature type="domain" description="FAD/NAD(P)-binding" evidence="12">
    <location>
        <begin position="437"/>
        <end position="657"/>
    </location>
</feature>
<keyword evidence="10" id="KW-0009">Actin-binding</keyword>
<keyword evidence="5" id="KW-0285">Flavoprotein</keyword>
<evidence type="ECO:0000256" key="4">
    <source>
        <dbReference type="ARBA" id="ARBA00022467"/>
    </source>
</evidence>
<dbReference type="PANTHER" id="PTHR43098">
    <property type="entry name" value="L-ORNITHINE N(5)-MONOOXYGENASE-RELATED"/>
    <property type="match status" value="1"/>
</dbReference>
<protein>
    <submittedName>
        <fullName evidence="13">Phenylacetone monooxygenase</fullName>
    </submittedName>
</protein>
<dbReference type="InterPro" id="IPR036188">
    <property type="entry name" value="FAD/NAD-bd_sf"/>
</dbReference>
<keyword evidence="14" id="KW-1185">Reference proteome</keyword>
<dbReference type="Gene3D" id="3.50.50.60">
    <property type="entry name" value="FAD/NAD(P)-binding domain"/>
    <property type="match status" value="2"/>
</dbReference>
<dbReference type="InterPro" id="IPR023753">
    <property type="entry name" value="FAD/NAD-binding_dom"/>
</dbReference>
<gene>
    <name evidence="13" type="ORF">R3P38DRAFT_3388036</name>
</gene>
<evidence type="ECO:0000256" key="6">
    <source>
        <dbReference type="ARBA" id="ARBA00022737"/>
    </source>
</evidence>
<evidence type="ECO:0000256" key="5">
    <source>
        <dbReference type="ARBA" id="ARBA00022630"/>
    </source>
</evidence>
<evidence type="ECO:0000259" key="12">
    <source>
        <dbReference type="Pfam" id="PF07992"/>
    </source>
</evidence>
<dbReference type="CDD" id="cd11290">
    <property type="entry name" value="gelsolin_S1_like"/>
    <property type="match status" value="1"/>
</dbReference>
<organism evidence="13 14">
    <name type="scientific">Favolaschia claudopus</name>
    <dbReference type="NCBI Taxonomy" id="2862362"/>
    <lineage>
        <taxon>Eukaryota</taxon>
        <taxon>Fungi</taxon>
        <taxon>Dikarya</taxon>
        <taxon>Basidiomycota</taxon>
        <taxon>Agaricomycotina</taxon>
        <taxon>Agaricomycetes</taxon>
        <taxon>Agaricomycetidae</taxon>
        <taxon>Agaricales</taxon>
        <taxon>Marasmiineae</taxon>
        <taxon>Mycenaceae</taxon>
        <taxon>Favolaschia</taxon>
    </lineage>
</organism>
<dbReference type="InterPro" id="IPR029006">
    <property type="entry name" value="ADF-H/Gelsolin-like_dom_sf"/>
</dbReference>
<dbReference type="FunFam" id="3.40.20.10:FF:000043">
    <property type="entry name" value="macrophage-capping protein-like isoform X2"/>
    <property type="match status" value="1"/>
</dbReference>
<proteinExistence type="inferred from homology"/>
<evidence type="ECO:0000259" key="11">
    <source>
        <dbReference type="Pfam" id="PF00626"/>
    </source>
</evidence>